<accession>A0A1M4W1D5</accession>
<dbReference type="AlphaFoldDB" id="A0A1M4W1D5"/>
<dbReference type="EMBL" id="FQUP01000001">
    <property type="protein sequence ID" value="SHE74933.1"/>
    <property type="molecule type" value="Genomic_DNA"/>
</dbReference>
<keyword evidence="2" id="KW-0808">Transferase</keyword>
<dbReference type="Proteomes" id="UP000184485">
    <property type="component" value="Unassembled WGS sequence"/>
</dbReference>
<dbReference type="InterPro" id="IPR016181">
    <property type="entry name" value="Acyl_CoA_acyltransferase"/>
</dbReference>
<reference evidence="2 3" key="1">
    <citation type="submission" date="2016-11" db="EMBL/GenBank/DDBJ databases">
        <authorList>
            <person name="Jaros S."/>
            <person name="Januszkiewicz K."/>
            <person name="Wedrychowicz H."/>
        </authorList>
    </citation>
    <scope>NUCLEOTIDE SEQUENCE [LARGE SCALE GENOMIC DNA]</scope>
    <source>
        <strain evidence="2 3">DSM 19436</strain>
    </source>
</reference>
<dbReference type="Gene3D" id="3.40.630.30">
    <property type="match status" value="1"/>
</dbReference>
<organism evidence="2 3">
    <name type="scientific">Kaistia soli DSM 19436</name>
    <dbReference type="NCBI Taxonomy" id="1122133"/>
    <lineage>
        <taxon>Bacteria</taxon>
        <taxon>Pseudomonadati</taxon>
        <taxon>Pseudomonadota</taxon>
        <taxon>Alphaproteobacteria</taxon>
        <taxon>Hyphomicrobiales</taxon>
        <taxon>Kaistiaceae</taxon>
        <taxon>Kaistia</taxon>
    </lineage>
</organism>
<protein>
    <submittedName>
        <fullName evidence="2">Acetyltransferase (GNAT) family protein</fullName>
    </submittedName>
</protein>
<evidence type="ECO:0000259" key="1">
    <source>
        <dbReference type="Pfam" id="PF00583"/>
    </source>
</evidence>
<dbReference type="GO" id="GO:0016747">
    <property type="term" value="F:acyltransferase activity, transferring groups other than amino-acyl groups"/>
    <property type="evidence" value="ECO:0007669"/>
    <property type="project" value="InterPro"/>
</dbReference>
<gene>
    <name evidence="2" type="ORF">SAMN02745157_0848</name>
</gene>
<dbReference type="STRING" id="1122133.SAMN02745157_0848"/>
<dbReference type="OrthoDB" id="2589876at2"/>
<evidence type="ECO:0000313" key="3">
    <source>
        <dbReference type="Proteomes" id="UP000184485"/>
    </source>
</evidence>
<proteinExistence type="predicted"/>
<sequence length="279" mass="30321">MIIIEDREAIVRHLAEAPLRNVALLKHLFLYPRNTRAMMVAEGDRRATLVLLETEASAWDRATYGDCALVAFLASDAAELSAVLMEHVPLAGGAVFKLQSDAERAVLAARAGFEQTARYFSYTANGVFQRDPAVRITSRPGDGDFALISEQGHERATLEPQLASDDAFFCVLDDPGAPERPGAVCCVFRNHGPVFEIGGVVTRRDRRREGLARRVVATALAVLAERSRLPRYHVADGNVASIALAEGLGLQRFLTLTHHRTLSRGSPTNLHPGFVGAVA</sequence>
<dbReference type="RefSeq" id="WP_073051506.1">
    <property type="nucleotide sequence ID" value="NZ_FQUP01000001.1"/>
</dbReference>
<name>A0A1M4W1D5_9HYPH</name>
<feature type="domain" description="N-acetyltransferase" evidence="1">
    <location>
        <begin position="164"/>
        <end position="249"/>
    </location>
</feature>
<dbReference type="SUPFAM" id="SSF55729">
    <property type="entry name" value="Acyl-CoA N-acyltransferases (Nat)"/>
    <property type="match status" value="1"/>
</dbReference>
<dbReference type="Pfam" id="PF00583">
    <property type="entry name" value="Acetyltransf_1"/>
    <property type="match status" value="1"/>
</dbReference>
<dbReference type="InterPro" id="IPR000182">
    <property type="entry name" value="GNAT_dom"/>
</dbReference>
<evidence type="ECO:0000313" key="2">
    <source>
        <dbReference type="EMBL" id="SHE74933.1"/>
    </source>
</evidence>
<keyword evidence="3" id="KW-1185">Reference proteome</keyword>